<accession>A0AA86VDA1</accession>
<dbReference type="Pfam" id="PF23133">
    <property type="entry name" value="DUF7050"/>
    <property type="match status" value="1"/>
</dbReference>
<dbReference type="PANTHER" id="PTHR46665:SF1">
    <property type="entry name" value="SPERMATOGENESIS- AND OOGENESIS-SPECIFIC BASIC HELIX-LOOP-HELIX-CONTAINING PROTEIN 1"/>
    <property type="match status" value="1"/>
</dbReference>
<dbReference type="InterPro" id="IPR055478">
    <property type="entry name" value="DUF7050"/>
</dbReference>
<keyword evidence="4" id="KW-0804">Transcription</keyword>
<dbReference type="Gene3D" id="4.10.280.10">
    <property type="entry name" value="Helix-loop-helix DNA-binding domain"/>
    <property type="match status" value="1"/>
</dbReference>
<dbReference type="InterPro" id="IPR044658">
    <property type="entry name" value="bHLH92/bHLH041-like"/>
</dbReference>
<dbReference type="Pfam" id="PF00010">
    <property type="entry name" value="HLH"/>
    <property type="match status" value="1"/>
</dbReference>
<dbReference type="GO" id="GO:0005634">
    <property type="term" value="C:nucleus"/>
    <property type="evidence" value="ECO:0007669"/>
    <property type="project" value="UniProtKB-SubCell"/>
</dbReference>
<dbReference type="SUPFAM" id="SSF47459">
    <property type="entry name" value="HLH, helix-loop-helix DNA-binding domain"/>
    <property type="match status" value="1"/>
</dbReference>
<evidence type="ECO:0000313" key="8">
    <source>
        <dbReference type="EMBL" id="CAJ1941667.1"/>
    </source>
</evidence>
<dbReference type="AlphaFoldDB" id="A0AA86VDA1"/>
<evidence type="ECO:0000259" key="7">
    <source>
        <dbReference type="PROSITE" id="PS50888"/>
    </source>
</evidence>
<keyword evidence="3" id="KW-0238">DNA-binding</keyword>
<evidence type="ECO:0000256" key="1">
    <source>
        <dbReference type="ARBA" id="ARBA00004123"/>
    </source>
</evidence>
<evidence type="ECO:0000256" key="6">
    <source>
        <dbReference type="SAM" id="MobiDB-lite"/>
    </source>
</evidence>
<name>A0AA86VDA1_9FABA</name>
<dbReference type="SMART" id="SM00353">
    <property type="entry name" value="HLH"/>
    <property type="match status" value="1"/>
</dbReference>
<dbReference type="Pfam" id="PF23132">
    <property type="entry name" value="DUF7049"/>
    <property type="match status" value="1"/>
</dbReference>
<dbReference type="InterPro" id="IPR055477">
    <property type="entry name" value="DUF7049"/>
</dbReference>
<dbReference type="EMBL" id="OY731400">
    <property type="protein sequence ID" value="CAJ1941667.1"/>
    <property type="molecule type" value="Genomic_DNA"/>
</dbReference>
<proteinExistence type="predicted"/>
<gene>
    <name evidence="8" type="ORF">AYBTSS11_LOCUS10400</name>
</gene>
<dbReference type="PROSITE" id="PS50888">
    <property type="entry name" value="BHLH"/>
    <property type="match status" value="1"/>
</dbReference>
<keyword evidence="5" id="KW-0539">Nucleus</keyword>
<dbReference type="InterPro" id="IPR011598">
    <property type="entry name" value="bHLH_dom"/>
</dbReference>
<keyword evidence="2" id="KW-0805">Transcription regulation</keyword>
<evidence type="ECO:0000256" key="4">
    <source>
        <dbReference type="ARBA" id="ARBA00023163"/>
    </source>
</evidence>
<protein>
    <recommendedName>
        <fullName evidence="7">BHLH domain-containing protein</fullName>
    </recommendedName>
</protein>
<feature type="domain" description="BHLH" evidence="7">
    <location>
        <begin position="280"/>
        <end position="329"/>
    </location>
</feature>
<dbReference type="PANTHER" id="PTHR46665">
    <property type="entry name" value="TRANSCRIPTION FACTOR BHLH041-RELATED-RELATED"/>
    <property type="match status" value="1"/>
</dbReference>
<feature type="compositionally biased region" description="Basic and acidic residues" evidence="6">
    <location>
        <begin position="349"/>
        <end position="376"/>
    </location>
</feature>
<feature type="region of interest" description="Disordered" evidence="6">
    <location>
        <begin position="331"/>
        <end position="376"/>
    </location>
</feature>
<evidence type="ECO:0000256" key="5">
    <source>
        <dbReference type="ARBA" id="ARBA00023242"/>
    </source>
</evidence>
<dbReference type="InterPro" id="IPR036638">
    <property type="entry name" value="HLH_DNA-bd_sf"/>
</dbReference>
<evidence type="ECO:0000256" key="2">
    <source>
        <dbReference type="ARBA" id="ARBA00023015"/>
    </source>
</evidence>
<dbReference type="CDD" id="cd11393">
    <property type="entry name" value="bHLH_AtbHLH_like"/>
    <property type="match status" value="1"/>
</dbReference>
<dbReference type="Proteomes" id="UP001189624">
    <property type="component" value="Chromosome 3"/>
</dbReference>
<dbReference type="GO" id="GO:0003677">
    <property type="term" value="F:DNA binding"/>
    <property type="evidence" value="ECO:0007669"/>
    <property type="project" value="UniProtKB-KW"/>
</dbReference>
<organism evidence="8 9">
    <name type="scientific">Sphenostylis stenocarpa</name>
    <dbReference type="NCBI Taxonomy" id="92480"/>
    <lineage>
        <taxon>Eukaryota</taxon>
        <taxon>Viridiplantae</taxon>
        <taxon>Streptophyta</taxon>
        <taxon>Embryophyta</taxon>
        <taxon>Tracheophyta</taxon>
        <taxon>Spermatophyta</taxon>
        <taxon>Magnoliopsida</taxon>
        <taxon>eudicotyledons</taxon>
        <taxon>Gunneridae</taxon>
        <taxon>Pentapetalae</taxon>
        <taxon>rosids</taxon>
        <taxon>fabids</taxon>
        <taxon>Fabales</taxon>
        <taxon>Fabaceae</taxon>
        <taxon>Papilionoideae</taxon>
        <taxon>50 kb inversion clade</taxon>
        <taxon>NPAAA clade</taxon>
        <taxon>indigoferoid/millettioid clade</taxon>
        <taxon>Phaseoleae</taxon>
        <taxon>Sphenostylis</taxon>
    </lineage>
</organism>
<evidence type="ECO:0000313" key="9">
    <source>
        <dbReference type="Proteomes" id="UP001189624"/>
    </source>
</evidence>
<dbReference type="InterPro" id="IPR045239">
    <property type="entry name" value="bHLH95_bHLH"/>
</dbReference>
<comment type="subcellular location">
    <subcellularLocation>
        <location evidence="1">Nucleus</location>
    </subcellularLocation>
</comment>
<dbReference type="Gramene" id="rna-AYBTSS11_LOCUS10400">
    <property type="protein sequence ID" value="CAJ1941667.1"/>
    <property type="gene ID" value="gene-AYBTSS11_LOCUS10400"/>
</dbReference>
<dbReference type="GO" id="GO:0046983">
    <property type="term" value="F:protein dimerization activity"/>
    <property type="evidence" value="ECO:0007669"/>
    <property type="project" value="InterPro"/>
</dbReference>
<sequence length="463" mass="52710">MDALFALPPAPRADFLRSLLQSFRCTYVSLWQYDSNLSNCVPGLAFRNHIPYIELQLLDLLSLTSTEIQKQFFQIAVFMGCRMGEIELGFSNKSQADIHTELKNLFPEDFYTHSQSIDQNPQSSSSSSFISISTGSPNQCSLNISGTSHSNFPEALGVAPPQPSPPQQTIHALSQPNYLNLSTPDAEHEEIVRTLIQVISSTSQLHQPHPILPHTSVIHPETTAFTRYRPDMINPGIKPHTESNFRRQSLHNTSFALFQNSNSKRMRERDTIQVPHPISTQQHFHMISERRRREKLSDSFQALRALLPPGTKKNKETILSTAMAEIEKLNMRKQQPMTDLSGKEGSSCEENRGRSSNERLDVRVRHTSESSSSKEHMVDLQVTVRRQSSQIDLLLPVLRFLERVQNVTLISTNANNHVTEGGATINEITFRLRIIEGSEWDKREFEEAIRRVVFDVIQRQFQL</sequence>
<keyword evidence="9" id="KW-1185">Reference proteome</keyword>
<evidence type="ECO:0000256" key="3">
    <source>
        <dbReference type="ARBA" id="ARBA00023125"/>
    </source>
</evidence>
<reference evidence="8" key="1">
    <citation type="submission" date="2023-10" db="EMBL/GenBank/DDBJ databases">
        <authorList>
            <person name="Domelevo Entfellner J.-B."/>
        </authorList>
    </citation>
    <scope>NUCLEOTIDE SEQUENCE</scope>
</reference>